<dbReference type="InterPro" id="IPR050413">
    <property type="entry name" value="TCR_beta_variable"/>
</dbReference>
<dbReference type="InterPro" id="IPR036179">
    <property type="entry name" value="Ig-like_dom_sf"/>
</dbReference>
<evidence type="ECO:0000313" key="4">
    <source>
        <dbReference type="EMBL" id="MED6239506.1"/>
    </source>
</evidence>
<organism evidence="4 5">
    <name type="scientific">Ataeniobius toweri</name>
    <dbReference type="NCBI Taxonomy" id="208326"/>
    <lineage>
        <taxon>Eukaryota</taxon>
        <taxon>Metazoa</taxon>
        <taxon>Chordata</taxon>
        <taxon>Craniata</taxon>
        <taxon>Vertebrata</taxon>
        <taxon>Euteleostomi</taxon>
        <taxon>Actinopterygii</taxon>
        <taxon>Neopterygii</taxon>
        <taxon>Teleostei</taxon>
        <taxon>Neoteleostei</taxon>
        <taxon>Acanthomorphata</taxon>
        <taxon>Ovalentaria</taxon>
        <taxon>Atherinomorphae</taxon>
        <taxon>Cyprinodontiformes</taxon>
        <taxon>Goodeidae</taxon>
        <taxon>Ataeniobius</taxon>
    </lineage>
</organism>
<dbReference type="Gene3D" id="2.60.40.10">
    <property type="entry name" value="Immunoglobulins"/>
    <property type="match status" value="1"/>
</dbReference>
<dbReference type="PANTHER" id="PTHR23268:SF102">
    <property type="entry name" value="IMMUNOGLOBULIN V-SET DOMAIN-CONTAINING PROTEIN"/>
    <property type="match status" value="1"/>
</dbReference>
<evidence type="ECO:0000256" key="2">
    <source>
        <dbReference type="ARBA" id="ARBA00022859"/>
    </source>
</evidence>
<protein>
    <recommendedName>
        <fullName evidence="3">Ig-like domain-containing protein</fullName>
    </recommendedName>
</protein>
<evidence type="ECO:0000256" key="1">
    <source>
        <dbReference type="ARBA" id="ARBA00022729"/>
    </source>
</evidence>
<dbReference type="SUPFAM" id="SSF48726">
    <property type="entry name" value="Immunoglobulin"/>
    <property type="match status" value="1"/>
</dbReference>
<keyword evidence="5" id="KW-1185">Reference proteome</keyword>
<evidence type="ECO:0000259" key="3">
    <source>
        <dbReference type="PROSITE" id="PS50835"/>
    </source>
</evidence>
<reference evidence="4 5" key="1">
    <citation type="submission" date="2021-07" db="EMBL/GenBank/DDBJ databases">
        <authorList>
            <person name="Palmer J.M."/>
        </authorList>
    </citation>
    <scope>NUCLEOTIDE SEQUENCE [LARGE SCALE GENOMIC DNA]</scope>
    <source>
        <strain evidence="4 5">AT_MEX2019</strain>
        <tissue evidence="4">Muscle</tissue>
    </source>
</reference>
<gene>
    <name evidence="4" type="ORF">ATANTOWER_007268</name>
</gene>
<dbReference type="CDD" id="cd00099">
    <property type="entry name" value="IgV"/>
    <property type="match status" value="1"/>
</dbReference>
<dbReference type="PANTHER" id="PTHR23268">
    <property type="entry name" value="T-CELL RECEPTOR BETA CHAIN"/>
    <property type="match status" value="1"/>
</dbReference>
<dbReference type="InterPro" id="IPR007110">
    <property type="entry name" value="Ig-like_dom"/>
</dbReference>
<sequence>MVLLTPKMSTKLLSSLRKLLSVYDGASRAYKIFQTPPSIIKKPGESVVSEIYCSHNVSIFERILWYKQNKRGALKYLGYLNRNFPYPEDDIKEKISFGGDGSKYSSLNVSTVSENDSAVYFCAASRHSTTESH</sequence>
<accession>A0ABU7AP13</accession>
<dbReference type="EMBL" id="JAHUTI010021509">
    <property type="protein sequence ID" value="MED6239506.1"/>
    <property type="molecule type" value="Genomic_DNA"/>
</dbReference>
<dbReference type="Pfam" id="PF07686">
    <property type="entry name" value="V-set"/>
    <property type="match status" value="1"/>
</dbReference>
<dbReference type="InterPro" id="IPR013783">
    <property type="entry name" value="Ig-like_fold"/>
</dbReference>
<keyword evidence="2" id="KW-0391">Immunity</keyword>
<dbReference type="InterPro" id="IPR013106">
    <property type="entry name" value="Ig_V-set"/>
</dbReference>
<proteinExistence type="predicted"/>
<keyword evidence="1" id="KW-0732">Signal</keyword>
<comment type="caution">
    <text evidence="4">The sequence shown here is derived from an EMBL/GenBank/DDBJ whole genome shotgun (WGS) entry which is preliminary data.</text>
</comment>
<name>A0ABU7AP13_9TELE</name>
<feature type="domain" description="Ig-like" evidence="3">
    <location>
        <begin position="6"/>
        <end position="133"/>
    </location>
</feature>
<dbReference type="PROSITE" id="PS50835">
    <property type="entry name" value="IG_LIKE"/>
    <property type="match status" value="1"/>
</dbReference>
<evidence type="ECO:0000313" key="5">
    <source>
        <dbReference type="Proteomes" id="UP001345963"/>
    </source>
</evidence>
<dbReference type="Proteomes" id="UP001345963">
    <property type="component" value="Unassembled WGS sequence"/>
</dbReference>